<name>A0ABD1BJG9_CARAN</name>
<proteinExistence type="predicted"/>
<dbReference type="AlphaFoldDB" id="A0ABD1BJG9"/>
<reference evidence="2 3" key="1">
    <citation type="submission" date="2024-04" db="EMBL/GenBank/DDBJ databases">
        <title>Genome assembly C_amara_ONT_v2.</title>
        <authorList>
            <person name="Yant L."/>
            <person name="Moore C."/>
            <person name="Slenker M."/>
        </authorList>
    </citation>
    <scope>NUCLEOTIDE SEQUENCE [LARGE SCALE GENOMIC DNA]</scope>
    <source>
        <tissue evidence="2">Leaf</tissue>
    </source>
</reference>
<gene>
    <name evidence="2" type="ORF">V5N11_027381</name>
</gene>
<protein>
    <recommendedName>
        <fullName evidence="1">F-box domain-containing protein</fullName>
    </recommendedName>
</protein>
<dbReference type="PANTHER" id="PTHR46301:SF17">
    <property type="entry name" value="F-BOX DOMAIN-CONTAINING PROTEIN"/>
    <property type="match status" value="1"/>
</dbReference>
<evidence type="ECO:0000313" key="2">
    <source>
        <dbReference type="EMBL" id="KAL1217319.1"/>
    </source>
</evidence>
<dbReference type="InterPro" id="IPR036047">
    <property type="entry name" value="F-box-like_dom_sf"/>
</dbReference>
<evidence type="ECO:0000313" key="3">
    <source>
        <dbReference type="Proteomes" id="UP001558713"/>
    </source>
</evidence>
<dbReference type="Proteomes" id="UP001558713">
    <property type="component" value="Unassembled WGS sequence"/>
</dbReference>
<feature type="domain" description="F-box" evidence="1">
    <location>
        <begin position="42"/>
        <end position="83"/>
    </location>
</feature>
<comment type="caution">
    <text evidence="2">The sequence shown here is derived from an EMBL/GenBank/DDBJ whole genome shotgun (WGS) entry which is preliminary data.</text>
</comment>
<organism evidence="2 3">
    <name type="scientific">Cardamine amara subsp. amara</name>
    <dbReference type="NCBI Taxonomy" id="228776"/>
    <lineage>
        <taxon>Eukaryota</taxon>
        <taxon>Viridiplantae</taxon>
        <taxon>Streptophyta</taxon>
        <taxon>Embryophyta</taxon>
        <taxon>Tracheophyta</taxon>
        <taxon>Spermatophyta</taxon>
        <taxon>Magnoliopsida</taxon>
        <taxon>eudicotyledons</taxon>
        <taxon>Gunneridae</taxon>
        <taxon>Pentapetalae</taxon>
        <taxon>rosids</taxon>
        <taxon>malvids</taxon>
        <taxon>Brassicales</taxon>
        <taxon>Brassicaceae</taxon>
        <taxon>Cardamineae</taxon>
        <taxon>Cardamine</taxon>
    </lineage>
</organism>
<sequence length="196" mass="22576">MASLRKRKRSKRALNWMKRRKVNDDDDACEARRKTNMIDDLLESLLSMEIFSKLSNPRDVIVCKSVSKRWNSLISSSSFHYNPSLALILNTHPHPRATNEISLEGWKGFELRKYIDPEVNSPVCVLASYRDVLLCMKYASSRCKTRSQFYIVNPVTMRWTRVPDSENALSTYPIGLSGNGSKGMYYVVMLIPFVED</sequence>
<dbReference type="EMBL" id="JBANAX010000248">
    <property type="protein sequence ID" value="KAL1217319.1"/>
    <property type="molecule type" value="Genomic_DNA"/>
</dbReference>
<dbReference type="SUPFAM" id="SSF81383">
    <property type="entry name" value="F-box domain"/>
    <property type="match status" value="1"/>
</dbReference>
<accession>A0ABD1BJG9</accession>
<dbReference type="Gene3D" id="1.20.1280.50">
    <property type="match status" value="1"/>
</dbReference>
<dbReference type="InterPro" id="IPR001810">
    <property type="entry name" value="F-box_dom"/>
</dbReference>
<evidence type="ECO:0000259" key="1">
    <source>
        <dbReference type="SMART" id="SM00256"/>
    </source>
</evidence>
<dbReference type="Pfam" id="PF12937">
    <property type="entry name" value="F-box-like"/>
    <property type="match status" value="1"/>
</dbReference>
<keyword evidence="3" id="KW-1185">Reference proteome</keyword>
<dbReference type="PANTHER" id="PTHR46301">
    <property type="entry name" value="F-BOX/KELCH-REPEAT PROTEIN"/>
    <property type="match status" value="1"/>
</dbReference>
<dbReference type="SMART" id="SM00256">
    <property type="entry name" value="FBOX"/>
    <property type="match status" value="1"/>
</dbReference>